<dbReference type="Pfam" id="PF13472">
    <property type="entry name" value="Lipase_GDSL_2"/>
    <property type="match status" value="1"/>
</dbReference>
<dbReference type="InterPro" id="IPR013830">
    <property type="entry name" value="SGNH_hydro"/>
</dbReference>
<dbReference type="AlphaFoldDB" id="A0A7S2DU11"/>
<evidence type="ECO:0000313" key="4">
    <source>
        <dbReference type="EMBL" id="CAD9462371.1"/>
    </source>
</evidence>
<dbReference type="EMBL" id="HBGS01048124">
    <property type="protein sequence ID" value="CAD9462371.1"/>
    <property type="molecule type" value="Transcribed_RNA"/>
</dbReference>
<evidence type="ECO:0000256" key="2">
    <source>
        <dbReference type="SAM" id="SignalP"/>
    </source>
</evidence>
<proteinExistence type="predicted"/>
<reference evidence="4" key="1">
    <citation type="submission" date="2021-01" db="EMBL/GenBank/DDBJ databases">
        <authorList>
            <person name="Corre E."/>
            <person name="Pelletier E."/>
            <person name="Niang G."/>
            <person name="Scheremetjew M."/>
            <person name="Finn R."/>
            <person name="Kale V."/>
            <person name="Holt S."/>
            <person name="Cochrane G."/>
            <person name="Meng A."/>
            <person name="Brown T."/>
            <person name="Cohen L."/>
        </authorList>
    </citation>
    <scope>NUCLEOTIDE SEQUENCE</scope>
    <source>
        <strain evidence="4">CCMP1381</strain>
    </source>
</reference>
<evidence type="ECO:0000259" key="3">
    <source>
        <dbReference type="Pfam" id="PF13472"/>
    </source>
</evidence>
<evidence type="ECO:0000256" key="1">
    <source>
        <dbReference type="SAM" id="MobiDB-lite"/>
    </source>
</evidence>
<keyword evidence="2" id="KW-0732">Signal</keyword>
<feature type="chain" id="PRO_5031480963" description="SGNH hydrolase-type esterase domain-containing protein" evidence="2">
    <location>
        <begin position="26"/>
        <end position="376"/>
    </location>
</feature>
<name>A0A7S2DU11_9STRA</name>
<gene>
    <name evidence="4" type="ORF">DSPE1174_LOCUS25020</name>
</gene>
<organism evidence="4">
    <name type="scientific">Octactis speculum</name>
    <dbReference type="NCBI Taxonomy" id="3111310"/>
    <lineage>
        <taxon>Eukaryota</taxon>
        <taxon>Sar</taxon>
        <taxon>Stramenopiles</taxon>
        <taxon>Ochrophyta</taxon>
        <taxon>Dictyochophyceae</taxon>
        <taxon>Dictyochales</taxon>
        <taxon>Dictyochaceae</taxon>
        <taxon>Octactis</taxon>
    </lineage>
</organism>
<dbReference type="InterPro" id="IPR036514">
    <property type="entry name" value="SGNH_hydro_sf"/>
</dbReference>
<feature type="domain" description="SGNH hydrolase-type esterase" evidence="3">
    <location>
        <begin position="130"/>
        <end position="281"/>
    </location>
</feature>
<accession>A0A7S2DU11</accession>
<protein>
    <recommendedName>
        <fullName evidence="3">SGNH hydrolase-type esterase domain-containing protein</fullName>
    </recommendedName>
</protein>
<feature type="region of interest" description="Disordered" evidence="1">
    <location>
        <begin position="313"/>
        <end position="339"/>
    </location>
</feature>
<sequence length="376" mass="40617">MARTTIGLLALTVASLGKIPLLVAAADSDTIVQYTEKNVNFCPTGFTKPTTSSECRAAMEHLGVNGEDYGGTEDESDWPGGCYHAHGYTWFNTNSGAADSNSKLVCVKNLDMSPDILHMGDSDNDYWATTSLYSSLGKTTQNVGTGGHTCKKVLNEIETMLDDFNNPDWVVLVCGENDLYGASVSTTFKRFKRVVEKATAAGARVLYMGTKDEPDSENLWGKYEQYDIKVFNYASELATAAAGSGAPPPLVAVDVNQGFMDLGNPNSLYANDDLHLSSTGYGYWDTWAVTALGAEGGADVNCVRWLSDACVTGDDSDDDDDDDSGCEDDSEWYKKRSPKKGCAWVGKKKNKRCNKKGQDGRRAKVACPVACEICST</sequence>
<feature type="compositionally biased region" description="Acidic residues" evidence="1">
    <location>
        <begin position="314"/>
        <end position="330"/>
    </location>
</feature>
<feature type="signal peptide" evidence="2">
    <location>
        <begin position="1"/>
        <end position="25"/>
    </location>
</feature>
<dbReference type="Gene3D" id="3.40.50.1110">
    <property type="entry name" value="SGNH hydrolase"/>
    <property type="match status" value="1"/>
</dbReference>
<dbReference type="SUPFAM" id="SSF52266">
    <property type="entry name" value="SGNH hydrolase"/>
    <property type="match status" value="1"/>
</dbReference>